<name>A0A0R1MCP7_9LACO</name>
<dbReference type="EMBL" id="AZEH01000020">
    <property type="protein sequence ID" value="KRL05888.1"/>
    <property type="molecule type" value="Genomic_DNA"/>
</dbReference>
<dbReference type="RefSeq" id="WP_057895612.1">
    <property type="nucleotide sequence ID" value="NZ_AZEH01000020.1"/>
</dbReference>
<comment type="caution">
    <text evidence="1">The sequence shown here is derived from an EMBL/GenBank/DDBJ whole genome shotgun (WGS) entry which is preliminary data.</text>
</comment>
<evidence type="ECO:0008006" key="3">
    <source>
        <dbReference type="Google" id="ProtNLM"/>
    </source>
</evidence>
<dbReference type="InterPro" id="IPR010315">
    <property type="entry name" value="DUF915_hydro-like"/>
</dbReference>
<evidence type="ECO:0000313" key="1">
    <source>
        <dbReference type="EMBL" id="KRL05888.1"/>
    </source>
</evidence>
<protein>
    <recommendedName>
        <fullName evidence="3">Alpha/beta hydrolase</fullName>
    </recommendedName>
</protein>
<dbReference type="Proteomes" id="UP000051686">
    <property type="component" value="Unassembled WGS sequence"/>
</dbReference>
<reference evidence="1 2" key="1">
    <citation type="journal article" date="2015" name="Genome Announc.">
        <title>Expanding the biotechnology potential of lactobacilli through comparative genomics of 213 strains and associated genera.</title>
        <authorList>
            <person name="Sun Z."/>
            <person name="Harris H.M."/>
            <person name="McCann A."/>
            <person name="Guo C."/>
            <person name="Argimon S."/>
            <person name="Zhang W."/>
            <person name="Yang X."/>
            <person name="Jeffery I.B."/>
            <person name="Cooney J.C."/>
            <person name="Kagawa T.F."/>
            <person name="Liu W."/>
            <person name="Song Y."/>
            <person name="Salvetti E."/>
            <person name="Wrobel A."/>
            <person name="Rasinkangas P."/>
            <person name="Parkhill J."/>
            <person name="Rea M.C."/>
            <person name="O'Sullivan O."/>
            <person name="Ritari J."/>
            <person name="Douillard F.P."/>
            <person name="Paul Ross R."/>
            <person name="Yang R."/>
            <person name="Briner A.E."/>
            <person name="Felis G.E."/>
            <person name="de Vos W.M."/>
            <person name="Barrangou R."/>
            <person name="Klaenhammer T.R."/>
            <person name="Caufield P.W."/>
            <person name="Cui Y."/>
            <person name="Zhang H."/>
            <person name="O'Toole P.W."/>
        </authorList>
    </citation>
    <scope>NUCLEOTIDE SEQUENCE [LARGE SCALE GENOMIC DNA]</scope>
    <source>
        <strain evidence="1 2">DSM 19972</strain>
    </source>
</reference>
<dbReference type="SUPFAM" id="SSF53474">
    <property type="entry name" value="alpha/beta-Hydrolases"/>
    <property type="match status" value="1"/>
</dbReference>
<dbReference type="PATRIC" id="fig|1423777.3.peg.668"/>
<keyword evidence="2" id="KW-1185">Reference proteome</keyword>
<dbReference type="Pfam" id="PF06028">
    <property type="entry name" value="DUF915"/>
    <property type="match status" value="1"/>
</dbReference>
<proteinExistence type="predicted"/>
<gene>
    <name evidence="1" type="ORF">FD46_GL000648</name>
</gene>
<dbReference type="InterPro" id="IPR029058">
    <property type="entry name" value="AB_hydrolase_fold"/>
</dbReference>
<accession>A0A0R1MCP7</accession>
<dbReference type="Gene3D" id="3.40.50.1820">
    <property type="entry name" value="alpha/beta hydrolase"/>
    <property type="match status" value="1"/>
</dbReference>
<sequence>MKPKKVFFWLLSCILVIAIGYGAITQLNHYHYLKTHYVSSNIPTIFVHGWNGTLHSEEPMAKAAERMHVAKKAMIIHVRPNGQLKTKGQLKEKVNNPIVEVVFDNKRAGEFQDAEWLKNVTQFLKNKYRIKKFNAVGHSMGAYAWAYYNMLVANDKKYPRINRIVLIAGPYDGIINNHKLDQPLKTPLSGLWEDRPNENRLLENGKPLILHAEYQKLLKLHKRFPKQAQVLNIYGNLGDGTNSDGVVTLVSARSLGYLLRKQVQVYHELEVIGPNAQHSRLHQNNLVVNKALINFLWNKKPITSLPKSE</sequence>
<evidence type="ECO:0000313" key="2">
    <source>
        <dbReference type="Proteomes" id="UP000051686"/>
    </source>
</evidence>
<dbReference type="AlphaFoldDB" id="A0A0R1MCP7"/>
<organism evidence="1 2">
    <name type="scientific">Liquorilactobacillus oeni DSM 19972</name>
    <dbReference type="NCBI Taxonomy" id="1423777"/>
    <lineage>
        <taxon>Bacteria</taxon>
        <taxon>Bacillati</taxon>
        <taxon>Bacillota</taxon>
        <taxon>Bacilli</taxon>
        <taxon>Lactobacillales</taxon>
        <taxon>Lactobacillaceae</taxon>
        <taxon>Liquorilactobacillus</taxon>
    </lineage>
</organism>
<dbReference type="STRING" id="1423777.FD46_GL000648"/>